<evidence type="ECO:0000313" key="2">
    <source>
        <dbReference type="Proteomes" id="UP000789366"/>
    </source>
</evidence>
<feature type="non-terminal residue" evidence="1">
    <location>
        <position position="129"/>
    </location>
</feature>
<proteinExistence type="predicted"/>
<gene>
    <name evidence="1" type="ORF">SPELUC_LOCUS14064</name>
</gene>
<sequence length="129" mass="14772">SYKNSNRKIEPELINIIQRNRQINGLISNCKDTNLSEALSTLASRKSSRSLGDYEISNKDAINFITMSRSIKKEVCTGTESDSLPETFFAPKRMNAYVSRDFMKLLIKYYNNAYETDIFVLPEDLELDG</sequence>
<dbReference type="Proteomes" id="UP000789366">
    <property type="component" value="Unassembled WGS sequence"/>
</dbReference>
<name>A0ACA9QAT9_9GLOM</name>
<organism evidence="1 2">
    <name type="scientific">Cetraspora pellucida</name>
    <dbReference type="NCBI Taxonomy" id="1433469"/>
    <lineage>
        <taxon>Eukaryota</taxon>
        <taxon>Fungi</taxon>
        <taxon>Fungi incertae sedis</taxon>
        <taxon>Mucoromycota</taxon>
        <taxon>Glomeromycotina</taxon>
        <taxon>Glomeromycetes</taxon>
        <taxon>Diversisporales</taxon>
        <taxon>Gigasporaceae</taxon>
        <taxon>Cetraspora</taxon>
    </lineage>
</organism>
<feature type="non-terminal residue" evidence="1">
    <location>
        <position position="1"/>
    </location>
</feature>
<protein>
    <submittedName>
        <fullName evidence="1">15904_t:CDS:1</fullName>
    </submittedName>
</protein>
<reference evidence="1" key="1">
    <citation type="submission" date="2021-06" db="EMBL/GenBank/DDBJ databases">
        <authorList>
            <person name="Kallberg Y."/>
            <person name="Tangrot J."/>
            <person name="Rosling A."/>
        </authorList>
    </citation>
    <scope>NUCLEOTIDE SEQUENCE</scope>
    <source>
        <strain evidence="1">28 12/20/2015</strain>
    </source>
</reference>
<dbReference type="EMBL" id="CAJVPW010039775">
    <property type="protein sequence ID" value="CAG8744866.1"/>
    <property type="molecule type" value="Genomic_DNA"/>
</dbReference>
<accession>A0ACA9QAT9</accession>
<comment type="caution">
    <text evidence="1">The sequence shown here is derived from an EMBL/GenBank/DDBJ whole genome shotgun (WGS) entry which is preliminary data.</text>
</comment>
<evidence type="ECO:0000313" key="1">
    <source>
        <dbReference type="EMBL" id="CAG8744866.1"/>
    </source>
</evidence>
<keyword evidence="2" id="KW-1185">Reference proteome</keyword>